<sequence length="533" mass="58995">MSLEANKSTVVNGKAVLGIEMGSTRIKAVLVNEKNEPIASGSHEWENQLVNNIWTYSEEAIWKGIQDSYQDMVRDVKEKYGVPVKKLAALGFSAMMHGYMPFDKAGNLMVPFRTWRNTMTEQASEELTQLFAYHIPQRWSIAHLYQAILNKEEHVKDIDFMTTLEGYVHWKLTGEKVLGVGEASGMFPVDMNIRNYDKKRMEQFDELTAPYHFPWKLEDILPKVLLAGEEAGRLTEEGVKLLDITGELEAGVPLCPPEGDAGTGMVATNSVAQRTGNVSAGTSVFAMVVLEKELSKVYPEIDLVTTPTGNLVAMVHCNNCTSDLNAWVGIFKEFAESMGIKVDMNRLFETLYRKAMEGDADCGGLLAYNYFSGEHITGFEEGRPMFVRTPESKFNLANFMRVHLFTALGALKTGMDILLKEEGVKLDKILGHGGLFKTKGVGQNLLAGAINTPVSVMETAGEGGAWGIAVLASYLVNKEENETLEQYLDNKVFAGQEGVEVQPDERDVKGFDAFMEKYAAGLAIERAAVDHLK</sequence>
<organism evidence="6 7">
    <name type="scientific">Blautia argi</name>
    <dbReference type="NCBI Taxonomy" id="1912897"/>
    <lineage>
        <taxon>Bacteria</taxon>
        <taxon>Bacillati</taxon>
        <taxon>Bacillota</taxon>
        <taxon>Clostridia</taxon>
        <taxon>Lachnospirales</taxon>
        <taxon>Lachnospiraceae</taxon>
        <taxon>Blautia</taxon>
    </lineage>
</organism>
<dbReference type="GO" id="GO:0016301">
    <property type="term" value="F:kinase activity"/>
    <property type="evidence" value="ECO:0007669"/>
    <property type="project" value="UniProtKB-KW"/>
</dbReference>
<dbReference type="KEGG" id="blau:DQQ01_02205"/>
<dbReference type="AlphaFoldDB" id="A0A2Z4U8K6"/>
<dbReference type="RefSeq" id="WP_111918049.1">
    <property type="nucleotide sequence ID" value="NZ_CAUWHR010000003.1"/>
</dbReference>
<evidence type="ECO:0000259" key="5">
    <source>
        <dbReference type="Pfam" id="PF02782"/>
    </source>
</evidence>
<dbReference type="OrthoDB" id="9760563at2"/>
<evidence type="ECO:0000256" key="1">
    <source>
        <dbReference type="ARBA" id="ARBA00009156"/>
    </source>
</evidence>
<dbReference type="PANTHER" id="PTHR43095">
    <property type="entry name" value="SUGAR KINASE"/>
    <property type="match status" value="1"/>
</dbReference>
<evidence type="ECO:0000256" key="2">
    <source>
        <dbReference type="ARBA" id="ARBA00022679"/>
    </source>
</evidence>
<evidence type="ECO:0000259" key="4">
    <source>
        <dbReference type="Pfam" id="PF00370"/>
    </source>
</evidence>
<dbReference type="InterPro" id="IPR050406">
    <property type="entry name" value="FGGY_Carb_Kinase"/>
</dbReference>
<comment type="similarity">
    <text evidence="1">Belongs to the FGGY kinase family.</text>
</comment>
<dbReference type="GO" id="GO:0005975">
    <property type="term" value="P:carbohydrate metabolic process"/>
    <property type="evidence" value="ECO:0007669"/>
    <property type="project" value="InterPro"/>
</dbReference>
<dbReference type="PANTHER" id="PTHR43095:SF5">
    <property type="entry name" value="XYLULOSE KINASE"/>
    <property type="match status" value="1"/>
</dbReference>
<gene>
    <name evidence="6" type="ORF">DQQ01_02205</name>
</gene>
<dbReference type="Pfam" id="PF02782">
    <property type="entry name" value="FGGY_C"/>
    <property type="match status" value="1"/>
</dbReference>
<evidence type="ECO:0000313" key="7">
    <source>
        <dbReference type="Proteomes" id="UP000250003"/>
    </source>
</evidence>
<dbReference type="Gene3D" id="3.30.420.40">
    <property type="match status" value="2"/>
</dbReference>
<dbReference type="EMBL" id="CP030280">
    <property type="protein sequence ID" value="AWY97159.1"/>
    <property type="molecule type" value="Genomic_DNA"/>
</dbReference>
<feature type="domain" description="Carbohydrate kinase FGGY C-terminal" evidence="5">
    <location>
        <begin position="277"/>
        <end position="474"/>
    </location>
</feature>
<evidence type="ECO:0000256" key="3">
    <source>
        <dbReference type="ARBA" id="ARBA00022777"/>
    </source>
</evidence>
<feature type="domain" description="Carbohydrate kinase FGGY N-terminal" evidence="4">
    <location>
        <begin position="16"/>
        <end position="242"/>
    </location>
</feature>
<protein>
    <submittedName>
        <fullName evidence="6">ATPase</fullName>
    </submittedName>
</protein>
<dbReference type="InterPro" id="IPR018484">
    <property type="entry name" value="FGGY_N"/>
</dbReference>
<proteinExistence type="inferred from homology"/>
<evidence type="ECO:0000313" key="6">
    <source>
        <dbReference type="EMBL" id="AWY97159.1"/>
    </source>
</evidence>
<dbReference type="SUPFAM" id="SSF53067">
    <property type="entry name" value="Actin-like ATPase domain"/>
    <property type="match status" value="2"/>
</dbReference>
<keyword evidence="3" id="KW-0418">Kinase</keyword>
<dbReference type="InterPro" id="IPR043129">
    <property type="entry name" value="ATPase_NBD"/>
</dbReference>
<keyword evidence="2" id="KW-0808">Transferase</keyword>
<reference evidence="7" key="1">
    <citation type="submission" date="2018-06" db="EMBL/GenBank/DDBJ databases">
        <title>Description of Blautia argi sp. nov., a new anaerobic isolated from dog feces.</title>
        <authorList>
            <person name="Chang Y.-H."/>
            <person name="Paek J."/>
            <person name="Shin Y."/>
        </authorList>
    </citation>
    <scope>NUCLEOTIDE SEQUENCE [LARGE SCALE GENOMIC DNA]</scope>
    <source>
        <strain evidence="7">KCTC 15426</strain>
    </source>
</reference>
<accession>A0A2Z4U8K6</accession>
<name>A0A2Z4U8K6_9FIRM</name>
<dbReference type="Proteomes" id="UP000250003">
    <property type="component" value="Chromosome"/>
</dbReference>
<dbReference type="CDD" id="cd07809">
    <property type="entry name" value="ASKHA_NBD_FGGY_BaXK-like"/>
    <property type="match status" value="1"/>
</dbReference>
<dbReference type="Pfam" id="PF00370">
    <property type="entry name" value="FGGY_N"/>
    <property type="match status" value="1"/>
</dbReference>
<dbReference type="InterPro" id="IPR018485">
    <property type="entry name" value="FGGY_C"/>
</dbReference>
<keyword evidence="7" id="KW-1185">Reference proteome</keyword>